<evidence type="ECO:0000256" key="13">
    <source>
        <dbReference type="ARBA" id="ARBA00048988"/>
    </source>
</evidence>
<dbReference type="InterPro" id="IPR011604">
    <property type="entry name" value="PDDEXK-like_dom_sf"/>
</dbReference>
<keyword evidence="7 14" id="KW-0067">ATP-binding</keyword>
<reference evidence="17" key="1">
    <citation type="submission" date="2020-10" db="EMBL/GenBank/DDBJ databases">
        <authorList>
            <person name="Gilroy R."/>
        </authorList>
    </citation>
    <scope>NUCLEOTIDE SEQUENCE</scope>
    <source>
        <strain evidence="17">1383</strain>
    </source>
</reference>
<evidence type="ECO:0000256" key="2">
    <source>
        <dbReference type="ARBA" id="ARBA00022741"/>
    </source>
</evidence>
<feature type="binding site" evidence="14">
    <location>
        <begin position="9"/>
        <end position="16"/>
    </location>
    <ligand>
        <name>ATP</name>
        <dbReference type="ChEBI" id="CHEBI:30616"/>
    </ligand>
</feature>
<keyword evidence="5 14" id="KW-0347">Helicase</keyword>
<evidence type="ECO:0000256" key="5">
    <source>
        <dbReference type="ARBA" id="ARBA00022806"/>
    </source>
</evidence>
<dbReference type="GO" id="GO:0000725">
    <property type="term" value="P:recombinational repair"/>
    <property type="evidence" value="ECO:0007669"/>
    <property type="project" value="TreeGrafter"/>
</dbReference>
<keyword evidence="3" id="KW-0227">DNA damage</keyword>
<organism evidence="17 18">
    <name type="scientific">Candidatus Merdimorpha stercoravium</name>
    <dbReference type="NCBI Taxonomy" id="2840863"/>
    <lineage>
        <taxon>Bacteria</taxon>
        <taxon>Pseudomonadati</taxon>
        <taxon>Bacteroidota</taxon>
        <taxon>Flavobacteriia</taxon>
        <taxon>Flavobacteriales</taxon>
        <taxon>Candidatus Merdimorpha</taxon>
    </lineage>
</organism>
<gene>
    <name evidence="17" type="ORF">IAC44_05025</name>
</gene>
<keyword evidence="2 14" id="KW-0547">Nucleotide-binding</keyword>
<dbReference type="AlphaFoldDB" id="A0A9D1H9N8"/>
<protein>
    <recommendedName>
        <fullName evidence="12">DNA 3'-5' helicase</fullName>
        <ecNumber evidence="12">5.6.2.4</ecNumber>
    </recommendedName>
</protein>
<evidence type="ECO:0000256" key="12">
    <source>
        <dbReference type="ARBA" id="ARBA00034808"/>
    </source>
</evidence>
<keyword evidence="6" id="KW-0269">Exonuclease</keyword>
<dbReference type="Proteomes" id="UP000824161">
    <property type="component" value="Unassembled WGS sequence"/>
</dbReference>
<dbReference type="EC" id="5.6.2.4" evidence="12"/>
<evidence type="ECO:0000256" key="1">
    <source>
        <dbReference type="ARBA" id="ARBA00022722"/>
    </source>
</evidence>
<dbReference type="PROSITE" id="PS51198">
    <property type="entry name" value="UVRD_HELICASE_ATP_BIND"/>
    <property type="match status" value="1"/>
</dbReference>
<evidence type="ECO:0000313" key="17">
    <source>
        <dbReference type="EMBL" id="HIT98185.1"/>
    </source>
</evidence>
<reference evidence="17" key="2">
    <citation type="journal article" date="2021" name="PeerJ">
        <title>Extensive microbial diversity within the chicken gut microbiome revealed by metagenomics and culture.</title>
        <authorList>
            <person name="Gilroy R."/>
            <person name="Ravi A."/>
            <person name="Getino M."/>
            <person name="Pursley I."/>
            <person name="Horton D.L."/>
            <person name="Alikhan N.F."/>
            <person name="Baker D."/>
            <person name="Gharbi K."/>
            <person name="Hall N."/>
            <person name="Watson M."/>
            <person name="Adriaenssens E.M."/>
            <person name="Foster-Nyarko E."/>
            <person name="Jarju S."/>
            <person name="Secka A."/>
            <person name="Antonio M."/>
            <person name="Oren A."/>
            <person name="Chaudhuri R.R."/>
            <person name="La Ragione R."/>
            <person name="Hildebrand F."/>
            <person name="Pallen M.J."/>
        </authorList>
    </citation>
    <scope>NUCLEOTIDE SEQUENCE</scope>
    <source>
        <strain evidence="17">1383</strain>
    </source>
</reference>
<name>A0A9D1H9N8_9FLAO</name>
<evidence type="ECO:0000256" key="4">
    <source>
        <dbReference type="ARBA" id="ARBA00022801"/>
    </source>
</evidence>
<feature type="domain" description="UvrD-like helicase C-terminal" evidence="16">
    <location>
        <begin position="467"/>
        <end position="735"/>
    </location>
</feature>
<keyword evidence="10" id="KW-0413">Isomerase</keyword>
<comment type="caution">
    <text evidence="17">The sequence shown here is derived from an EMBL/GenBank/DDBJ whole genome shotgun (WGS) entry which is preliminary data.</text>
</comment>
<comment type="catalytic activity">
    <reaction evidence="13">
        <text>ATP + H2O = ADP + phosphate + H(+)</text>
        <dbReference type="Rhea" id="RHEA:13065"/>
        <dbReference type="ChEBI" id="CHEBI:15377"/>
        <dbReference type="ChEBI" id="CHEBI:15378"/>
        <dbReference type="ChEBI" id="CHEBI:30616"/>
        <dbReference type="ChEBI" id="CHEBI:43474"/>
        <dbReference type="ChEBI" id="CHEBI:456216"/>
        <dbReference type="EC" id="5.6.2.4"/>
    </reaction>
</comment>
<evidence type="ECO:0000256" key="10">
    <source>
        <dbReference type="ARBA" id="ARBA00023235"/>
    </source>
</evidence>
<evidence type="ECO:0000259" key="16">
    <source>
        <dbReference type="PROSITE" id="PS51217"/>
    </source>
</evidence>
<evidence type="ECO:0000256" key="9">
    <source>
        <dbReference type="ARBA" id="ARBA00023204"/>
    </source>
</evidence>
<dbReference type="PROSITE" id="PS51217">
    <property type="entry name" value="UVRD_HELICASE_CTER"/>
    <property type="match status" value="1"/>
</dbReference>
<keyword evidence="1" id="KW-0540">Nuclease</keyword>
<feature type="domain" description="UvrD-like helicase ATP-binding" evidence="15">
    <location>
        <begin position="1"/>
        <end position="466"/>
    </location>
</feature>
<keyword evidence="8" id="KW-0238">DNA-binding</keyword>
<evidence type="ECO:0000256" key="11">
    <source>
        <dbReference type="ARBA" id="ARBA00034617"/>
    </source>
</evidence>
<evidence type="ECO:0000256" key="6">
    <source>
        <dbReference type="ARBA" id="ARBA00022839"/>
    </source>
</evidence>
<dbReference type="Pfam" id="PF00580">
    <property type="entry name" value="UvrD-helicase"/>
    <property type="match status" value="1"/>
</dbReference>
<dbReference type="InterPro" id="IPR000212">
    <property type="entry name" value="DNA_helicase_UvrD/REP"/>
</dbReference>
<evidence type="ECO:0000256" key="14">
    <source>
        <dbReference type="PROSITE-ProRule" id="PRU00560"/>
    </source>
</evidence>
<keyword evidence="9" id="KW-0234">DNA repair</keyword>
<dbReference type="Gene3D" id="3.40.50.300">
    <property type="entry name" value="P-loop containing nucleotide triphosphate hydrolases"/>
    <property type="match status" value="4"/>
</dbReference>
<dbReference type="EMBL" id="DVLY01000121">
    <property type="protein sequence ID" value="HIT98185.1"/>
    <property type="molecule type" value="Genomic_DNA"/>
</dbReference>
<evidence type="ECO:0000256" key="7">
    <source>
        <dbReference type="ARBA" id="ARBA00022840"/>
    </source>
</evidence>
<dbReference type="GO" id="GO:0005524">
    <property type="term" value="F:ATP binding"/>
    <property type="evidence" value="ECO:0007669"/>
    <property type="project" value="UniProtKB-UniRule"/>
</dbReference>
<dbReference type="Pfam" id="PF13361">
    <property type="entry name" value="UvrD_C"/>
    <property type="match status" value="2"/>
</dbReference>
<dbReference type="GO" id="GO:0043138">
    <property type="term" value="F:3'-5' DNA helicase activity"/>
    <property type="evidence" value="ECO:0007669"/>
    <property type="project" value="UniProtKB-EC"/>
</dbReference>
<proteinExistence type="predicted"/>
<dbReference type="InterPro" id="IPR014017">
    <property type="entry name" value="DNA_helicase_UvrD-like_C"/>
</dbReference>
<dbReference type="InterPro" id="IPR038726">
    <property type="entry name" value="PDDEXK_AddAB-type"/>
</dbReference>
<dbReference type="InterPro" id="IPR027417">
    <property type="entry name" value="P-loop_NTPase"/>
</dbReference>
<dbReference type="Gene3D" id="3.90.320.10">
    <property type="match status" value="1"/>
</dbReference>
<sequence length="1042" mass="115348">MGQLQVYNASAGSGKTFSLVREYLVLLLSSPRADAYREILAITFTNKAAWEMKHRILSALESLSQGGNASGMGEQILEKTGLSPQVLRERAGEILEAIFNDYSAFSVGTIDSFTTRLVRSFSHELHLPVGFDIVVDADQILRQAVDLLLLRAGSDGELSEMLLDFVLHNVDNGNSWDITSLLLSGARMGQEKAADEALEKLADKKIGDYLTLRRRLLCYLAEVEKKVSEVGQKACRIIYQEIGSDKVLAGGGTGIAGFFRKAAAGNVAALDPNASAVEKFLAGKYASSTATAEQKIAVGAQYQPLCALAEEIASLLETHKKAYGYAQMVLAPLSKMGVASQIGSQVDAIKQRSGVMLLSEFNQIVSRHLRQEPVPFIYEKLGERYKHYFIDEFQDTSTLQWDNIRALVYNQLAQDGGGLIVGDAKQAIYRWRGGDTRQFIDLYQRGGGLPPEQYRVENLTTNYRSGGVIVDFTNEFFTLIAPVALDETFRRVYEEGNHQESKAPGEGFVSIRTLEGRTLEDRREPTLLAILEEIDRVTRLDGYSYRDIAVIYRSNRDGSQIAEYLSAHGIPVQSSESLLIDSSRAVRVLVAALRTLAFPDDLQARATLADYLEEKGAFAAQDPDAEKSRIITSPAAAFFEALEKFSAGKFLRREAQQLPLYECVEYLASGLSLWGQGQDAYLTAFLDLAGQFVRDTSASPVALLEDWDTRRATASIPSGEAGNAVSLMTIHKAKGLEFPVAIVPFASWSISDREEVWIDIPEEEKPLEGLPVALVPLSGVKKNGLDQVYAQYQGRILADNLNLLYVALTRAKRQLHILTSTDVPGRTVGEYFGYFLGNVDVVNQDDPQGIYTYSAGQRTPAREREETTDLFPVERWNGTPWRERLRVNLDWKKVWAAPAAEAVERGNRIHRVLSDVSDAQGVDAAVSRALRTGLFSWEEAERISRAVHAVVAHPSLSRYYTAPWQGEAERELKTAQGKVLRPDRVCIDGDRAVVLDYKTGAPRAEHSAQVAEYALVLQNMGYKVEKCLLIYLNDDKIEVQAC</sequence>
<evidence type="ECO:0000256" key="8">
    <source>
        <dbReference type="ARBA" id="ARBA00023125"/>
    </source>
</evidence>
<accession>A0A9D1H9N8</accession>
<dbReference type="PANTHER" id="PTHR11070:SF67">
    <property type="entry name" value="DNA 3'-5' HELICASE"/>
    <property type="match status" value="1"/>
</dbReference>
<evidence type="ECO:0000313" key="18">
    <source>
        <dbReference type="Proteomes" id="UP000824161"/>
    </source>
</evidence>
<dbReference type="GO" id="GO:0003677">
    <property type="term" value="F:DNA binding"/>
    <property type="evidence" value="ECO:0007669"/>
    <property type="project" value="UniProtKB-KW"/>
</dbReference>
<evidence type="ECO:0000259" key="15">
    <source>
        <dbReference type="PROSITE" id="PS51198"/>
    </source>
</evidence>
<comment type="catalytic activity">
    <reaction evidence="11">
        <text>Couples ATP hydrolysis with the unwinding of duplex DNA by translocating in the 3'-5' direction.</text>
        <dbReference type="EC" id="5.6.2.4"/>
    </reaction>
</comment>
<dbReference type="GO" id="GO:0005829">
    <property type="term" value="C:cytosol"/>
    <property type="evidence" value="ECO:0007669"/>
    <property type="project" value="TreeGrafter"/>
</dbReference>
<dbReference type="Pfam" id="PF12705">
    <property type="entry name" value="PDDEXK_1"/>
    <property type="match status" value="1"/>
</dbReference>
<dbReference type="SUPFAM" id="SSF52540">
    <property type="entry name" value="P-loop containing nucleoside triphosphate hydrolases"/>
    <property type="match status" value="1"/>
</dbReference>
<evidence type="ECO:0000256" key="3">
    <source>
        <dbReference type="ARBA" id="ARBA00022763"/>
    </source>
</evidence>
<dbReference type="GO" id="GO:0004527">
    <property type="term" value="F:exonuclease activity"/>
    <property type="evidence" value="ECO:0007669"/>
    <property type="project" value="UniProtKB-KW"/>
</dbReference>
<keyword evidence="4 14" id="KW-0378">Hydrolase</keyword>
<dbReference type="PANTHER" id="PTHR11070">
    <property type="entry name" value="UVRD / RECB / PCRA DNA HELICASE FAMILY MEMBER"/>
    <property type="match status" value="1"/>
</dbReference>
<dbReference type="InterPro" id="IPR014016">
    <property type="entry name" value="UvrD-like_ATP-bd"/>
</dbReference>